<evidence type="ECO:0000256" key="17">
    <source>
        <dbReference type="ARBA" id="ARBA00023125"/>
    </source>
</evidence>
<dbReference type="CDD" id="cd07971">
    <property type="entry name" value="OBF_DNA_ligase_LigD"/>
    <property type="match status" value="1"/>
</dbReference>
<evidence type="ECO:0000256" key="22">
    <source>
        <dbReference type="ARBA" id="ARBA00029943"/>
    </source>
</evidence>
<keyword evidence="20" id="KW-0464">Manganese</keyword>
<dbReference type="Proteomes" id="UP001267710">
    <property type="component" value="Unassembled WGS sequence"/>
</dbReference>
<dbReference type="PROSITE" id="PS50160">
    <property type="entry name" value="DNA_LIGASE_A3"/>
    <property type="match status" value="1"/>
</dbReference>
<dbReference type="Gene3D" id="3.30.1490.70">
    <property type="match status" value="1"/>
</dbReference>
<comment type="similarity">
    <text evidence="3">Belongs to the DNA repair enzymes AP/ExoA family.</text>
</comment>
<dbReference type="Pfam" id="PF21686">
    <property type="entry name" value="LigD_Prim-Pol"/>
    <property type="match status" value="1"/>
</dbReference>
<reference evidence="26 27" key="1">
    <citation type="submission" date="2023-08" db="EMBL/GenBank/DDBJ databases">
        <title>Functional and genomic diversity of the sorghum phyllosphere microbiome.</title>
        <authorList>
            <person name="Shade A."/>
        </authorList>
    </citation>
    <scope>NUCLEOTIDE SEQUENCE [LARGE SCALE GENOMIC DNA]</scope>
    <source>
        <strain evidence="26 27">SORGH_AS_0335</strain>
    </source>
</reference>
<name>A0ABU1I7P7_9BURK</name>
<comment type="cofactor">
    <cofactor evidence="2">
        <name>Mg(2+)</name>
        <dbReference type="ChEBI" id="CHEBI:18420"/>
    </cofactor>
</comment>
<organism evidence="26 27">
    <name type="scientific">Paracidovorax wautersii</name>
    <dbReference type="NCBI Taxonomy" id="1177982"/>
    <lineage>
        <taxon>Bacteria</taxon>
        <taxon>Pseudomonadati</taxon>
        <taxon>Pseudomonadota</taxon>
        <taxon>Betaproteobacteria</taxon>
        <taxon>Burkholderiales</taxon>
        <taxon>Comamonadaceae</taxon>
        <taxon>Paracidovorax</taxon>
    </lineage>
</organism>
<keyword evidence="5 26" id="KW-0436">Ligase</keyword>
<dbReference type="InterPro" id="IPR012340">
    <property type="entry name" value="NA-bd_OB-fold"/>
</dbReference>
<evidence type="ECO:0000256" key="21">
    <source>
        <dbReference type="ARBA" id="ARBA00023268"/>
    </source>
</evidence>
<keyword evidence="27" id="KW-1185">Reference proteome</keyword>
<dbReference type="CDD" id="cd04862">
    <property type="entry name" value="PaeLigD_Pol_like"/>
    <property type="match status" value="1"/>
</dbReference>
<dbReference type="Gene3D" id="3.90.920.10">
    <property type="entry name" value="DNA primase, PRIM domain"/>
    <property type="match status" value="1"/>
</dbReference>
<dbReference type="Pfam" id="PF03372">
    <property type="entry name" value="Exo_endo_phos"/>
    <property type="match status" value="1"/>
</dbReference>
<dbReference type="InterPro" id="IPR014146">
    <property type="entry name" value="LigD_ligase_dom"/>
</dbReference>
<evidence type="ECO:0000256" key="4">
    <source>
        <dbReference type="ARBA" id="ARBA00012727"/>
    </source>
</evidence>
<dbReference type="InterPro" id="IPR012310">
    <property type="entry name" value="DNA_ligase_ATP-dep_cent"/>
</dbReference>
<dbReference type="PANTHER" id="PTHR42705">
    <property type="entry name" value="BIFUNCTIONAL NON-HOMOLOGOUS END JOINING PROTEIN LIGD"/>
    <property type="match status" value="1"/>
</dbReference>
<evidence type="ECO:0000256" key="1">
    <source>
        <dbReference type="ARBA" id="ARBA00001936"/>
    </source>
</evidence>
<dbReference type="InterPro" id="IPR012309">
    <property type="entry name" value="DNA_ligase_ATP-dep_C"/>
</dbReference>
<dbReference type="InterPro" id="IPR005135">
    <property type="entry name" value="Endo/exonuclease/phosphatase"/>
</dbReference>
<dbReference type="PROSITE" id="PS00728">
    <property type="entry name" value="AP_NUCLEASE_F1_3"/>
    <property type="match status" value="1"/>
</dbReference>
<keyword evidence="12" id="KW-0378">Hydrolase</keyword>
<dbReference type="GO" id="GO:0016874">
    <property type="term" value="F:ligase activity"/>
    <property type="evidence" value="ECO:0007669"/>
    <property type="project" value="UniProtKB-KW"/>
</dbReference>
<keyword evidence="11" id="KW-0227">DNA damage</keyword>
<evidence type="ECO:0000259" key="25">
    <source>
        <dbReference type="PROSITE" id="PS50160"/>
    </source>
</evidence>
<keyword evidence="16" id="KW-0239">DNA-directed DNA polymerase</keyword>
<dbReference type="SUPFAM" id="SSF50249">
    <property type="entry name" value="Nucleic acid-binding proteins"/>
    <property type="match status" value="1"/>
</dbReference>
<dbReference type="Pfam" id="PF01068">
    <property type="entry name" value="DNA_ligase_A_M"/>
    <property type="match status" value="1"/>
</dbReference>
<keyword evidence="14" id="KW-0067">ATP-binding</keyword>
<keyword evidence="17" id="KW-0238">DNA-binding</keyword>
<evidence type="ECO:0000256" key="10">
    <source>
        <dbReference type="ARBA" id="ARBA00022741"/>
    </source>
</evidence>
<dbReference type="InterPro" id="IPR037493">
    <property type="entry name" value="ExoIII-like"/>
</dbReference>
<dbReference type="Gene3D" id="3.60.10.10">
    <property type="entry name" value="Endonuclease/exonuclease/phosphatase"/>
    <property type="match status" value="1"/>
</dbReference>
<dbReference type="InterPro" id="IPR036691">
    <property type="entry name" value="Endo/exonu/phosph_ase_sf"/>
</dbReference>
<sequence length="945" mass="104978">MPLCVSKQYALTPQYRDATAHTMRVATWNINNVVRRIDLLLAWLQSTQPDVVALQELKAPTSSFPREALAAAGYRSLVVGQRTWNGVALLARDHDLLLVKKVLPGDAEDQEARYIEAAVNGVLYACLYLPNGNPQPGPKFEYKLRWFERLRKRAQELWDSGEPVVLLGDWNVVPTDADIYKPDTWRDDALLQPEPRAEFAAVLKQGWTDALESVHPGGKQFTFWDYRRKRWERNAGLRIDHILVSKKLQVLDAGVDREERGKEGASDHAPVWAELQVRTSTRATRARPVASAEPASSRRPRSAGSPSLPGASKAKLPETLSPQLATLATGSLPAGDWVFELKYDGYRILARFDKGRVRLFTRAGHDWTDRMPRLAKELETLKLKSGWLDGEIVVMGPQGTPDFNALQKAFDTRSAADIVYFVFDVPFFDGMDLREVELRHRRELLHSLLRPHDGDFVRYSADVEAAPTAVLEAACRLHLEGVIAKRLDSTYNSRRSETWLKLKCKQRQEFVIAGYTDRTNGPRQVGSLLLGVYGEKDELISVGSVGTGWDAAEAAALKDRLQKLETKEVPFAAGASKPGRWSRRVAGSEHWVQPKLVAEVEFAEWTPDGQIRHASFVSLRSDKPAKVIVRERAKVYSGTGSTSSNTSGVKVSHGDRVIDPTTGFTKLDLVRYYESVAQWMLPHLKGRPVSLVRGPSGVKGQLFFQKHDDKLSIPGLKELPADLWPGHPALLEVPTAKALVSSAQMNVIEFHTWNSLTKNIDKPDRMVFDLDPGEGTPWAHVQEAAVLVRALLEELGLDCWLKTSGGKGLHVVVPITPKLSYSTVKALSKTIVQHLAKTIPQRFVAKSGPSNRVGKLFVDYLRNGHGATTATAFSARARPGMGVSMPIAWDDLPSLKSGANWSIATAPEYLASRNADPWSGYWQKKQSLASAVRLLGFKPQLQSQS</sequence>
<dbReference type="EMBL" id="JAVIZX010000001">
    <property type="protein sequence ID" value="MDR6213235.1"/>
    <property type="molecule type" value="Genomic_DNA"/>
</dbReference>
<dbReference type="SUPFAM" id="SSF56219">
    <property type="entry name" value="DNase I-like"/>
    <property type="match status" value="1"/>
</dbReference>
<dbReference type="CDD" id="cd09086">
    <property type="entry name" value="ExoIII-like_AP-endo"/>
    <property type="match status" value="1"/>
</dbReference>
<evidence type="ECO:0000256" key="7">
    <source>
        <dbReference type="ARBA" id="ARBA00022695"/>
    </source>
</evidence>
<feature type="domain" description="ATP-dependent DNA ligase family profile" evidence="25">
    <location>
        <begin position="411"/>
        <end position="548"/>
    </location>
</feature>
<dbReference type="InterPro" id="IPR004808">
    <property type="entry name" value="AP_endonuc_1"/>
</dbReference>
<evidence type="ECO:0000256" key="23">
    <source>
        <dbReference type="ARBA" id="ARBA00034003"/>
    </source>
</evidence>
<proteinExistence type="inferred from homology"/>
<dbReference type="InterPro" id="IPR020848">
    <property type="entry name" value="AP_endonuclease_F1_CS"/>
</dbReference>
<dbReference type="NCBIfam" id="TIGR02778">
    <property type="entry name" value="ligD_pol"/>
    <property type="match status" value="1"/>
</dbReference>
<dbReference type="NCBIfam" id="TIGR00195">
    <property type="entry name" value="exoDNase_III"/>
    <property type="match status" value="1"/>
</dbReference>
<evidence type="ECO:0000256" key="13">
    <source>
        <dbReference type="ARBA" id="ARBA00022839"/>
    </source>
</evidence>
<dbReference type="EC" id="6.5.1.1" evidence="4"/>
<keyword evidence="9" id="KW-0479">Metal-binding</keyword>
<evidence type="ECO:0000313" key="27">
    <source>
        <dbReference type="Proteomes" id="UP001267710"/>
    </source>
</evidence>
<dbReference type="NCBIfam" id="TIGR02776">
    <property type="entry name" value="NHEJ_ligase_prk"/>
    <property type="match status" value="1"/>
</dbReference>
<dbReference type="InterPro" id="IPR052171">
    <property type="entry name" value="NHEJ_LigD"/>
</dbReference>
<dbReference type="PANTHER" id="PTHR42705:SF2">
    <property type="entry name" value="BIFUNCTIONAL NON-HOMOLOGOUS END JOINING PROTEIN LIGD"/>
    <property type="match status" value="1"/>
</dbReference>
<evidence type="ECO:0000256" key="11">
    <source>
        <dbReference type="ARBA" id="ARBA00022763"/>
    </source>
</evidence>
<dbReference type="InterPro" id="IPR033651">
    <property type="entry name" value="PaeLigD_Pol-like"/>
</dbReference>
<evidence type="ECO:0000256" key="20">
    <source>
        <dbReference type="ARBA" id="ARBA00023211"/>
    </source>
</evidence>
<comment type="caution">
    <text evidence="26">The sequence shown here is derived from an EMBL/GenBank/DDBJ whole genome shotgun (WGS) entry which is preliminary data.</text>
</comment>
<evidence type="ECO:0000256" key="3">
    <source>
        <dbReference type="ARBA" id="ARBA00007092"/>
    </source>
</evidence>
<dbReference type="SUPFAM" id="SSF56747">
    <property type="entry name" value="Prim-pol domain"/>
    <property type="match status" value="1"/>
</dbReference>
<dbReference type="InterPro" id="IPR016059">
    <property type="entry name" value="DNA_ligase_ATP-dep_CS"/>
</dbReference>
<feature type="region of interest" description="Disordered" evidence="24">
    <location>
        <begin position="280"/>
        <end position="315"/>
    </location>
</feature>
<evidence type="ECO:0000256" key="19">
    <source>
        <dbReference type="ARBA" id="ARBA00023204"/>
    </source>
</evidence>
<dbReference type="InterPro" id="IPR020847">
    <property type="entry name" value="AP_endonuclease_F1_BS"/>
</dbReference>
<evidence type="ECO:0000256" key="14">
    <source>
        <dbReference type="ARBA" id="ARBA00022840"/>
    </source>
</evidence>
<keyword evidence="8" id="KW-0540">Nuclease</keyword>
<feature type="compositionally biased region" description="Low complexity" evidence="24">
    <location>
        <begin position="286"/>
        <end position="314"/>
    </location>
</feature>
<evidence type="ECO:0000256" key="24">
    <source>
        <dbReference type="SAM" id="MobiDB-lite"/>
    </source>
</evidence>
<evidence type="ECO:0000256" key="16">
    <source>
        <dbReference type="ARBA" id="ARBA00022932"/>
    </source>
</evidence>
<evidence type="ECO:0000256" key="6">
    <source>
        <dbReference type="ARBA" id="ARBA00022679"/>
    </source>
</evidence>
<evidence type="ECO:0000256" key="2">
    <source>
        <dbReference type="ARBA" id="ARBA00001946"/>
    </source>
</evidence>
<dbReference type="Gene3D" id="3.30.470.30">
    <property type="entry name" value="DNA ligase/mRNA capping enzyme"/>
    <property type="match status" value="1"/>
</dbReference>
<evidence type="ECO:0000256" key="5">
    <source>
        <dbReference type="ARBA" id="ARBA00022598"/>
    </source>
</evidence>
<comment type="catalytic activity">
    <reaction evidence="23">
        <text>ATP + (deoxyribonucleotide)n-3'-hydroxyl + 5'-phospho-(deoxyribonucleotide)m = (deoxyribonucleotide)n+m + AMP + diphosphate.</text>
        <dbReference type="EC" id="6.5.1.1"/>
    </reaction>
</comment>
<dbReference type="Gene3D" id="2.40.50.140">
    <property type="entry name" value="Nucleic acid-binding proteins"/>
    <property type="match status" value="1"/>
</dbReference>
<dbReference type="PROSITE" id="PS00726">
    <property type="entry name" value="AP_NUCLEASE_F1_1"/>
    <property type="match status" value="1"/>
</dbReference>
<dbReference type="Pfam" id="PF04679">
    <property type="entry name" value="DNA_ligase_A_C"/>
    <property type="match status" value="1"/>
</dbReference>
<keyword evidence="15" id="KW-0460">Magnesium</keyword>
<evidence type="ECO:0000256" key="9">
    <source>
        <dbReference type="ARBA" id="ARBA00022723"/>
    </source>
</evidence>
<dbReference type="PROSITE" id="PS00333">
    <property type="entry name" value="DNA_LIGASE_A2"/>
    <property type="match status" value="1"/>
</dbReference>
<evidence type="ECO:0000256" key="12">
    <source>
        <dbReference type="ARBA" id="ARBA00022801"/>
    </source>
</evidence>
<dbReference type="PROSITE" id="PS51435">
    <property type="entry name" value="AP_NUCLEASE_F1_4"/>
    <property type="match status" value="1"/>
</dbReference>
<keyword evidence="7" id="KW-0548">Nucleotidyltransferase</keyword>
<keyword evidence="19" id="KW-0234">DNA repair</keyword>
<dbReference type="NCBIfam" id="TIGR02779">
    <property type="entry name" value="NHEJ_ligase_lig"/>
    <property type="match status" value="1"/>
</dbReference>
<evidence type="ECO:0000313" key="26">
    <source>
        <dbReference type="EMBL" id="MDR6213235.1"/>
    </source>
</evidence>
<accession>A0ABU1I7P7</accession>
<evidence type="ECO:0000256" key="8">
    <source>
        <dbReference type="ARBA" id="ARBA00022722"/>
    </source>
</evidence>
<dbReference type="InterPro" id="IPR014145">
    <property type="entry name" value="LigD_pol_dom"/>
</dbReference>
<gene>
    <name evidence="26" type="ORF">QE399_000924</name>
</gene>
<keyword evidence="6" id="KW-0808">Transferase</keyword>
<comment type="cofactor">
    <cofactor evidence="1">
        <name>Mn(2+)</name>
        <dbReference type="ChEBI" id="CHEBI:29035"/>
    </cofactor>
</comment>
<evidence type="ECO:0000256" key="15">
    <source>
        <dbReference type="ARBA" id="ARBA00022842"/>
    </source>
</evidence>
<evidence type="ECO:0000256" key="18">
    <source>
        <dbReference type="ARBA" id="ARBA00023172"/>
    </source>
</evidence>
<dbReference type="NCBIfam" id="TIGR00633">
    <property type="entry name" value="xth"/>
    <property type="match status" value="1"/>
</dbReference>
<dbReference type="SUPFAM" id="SSF56091">
    <property type="entry name" value="DNA ligase/mRNA capping enzyme, catalytic domain"/>
    <property type="match status" value="1"/>
</dbReference>
<dbReference type="InterPro" id="IPR014143">
    <property type="entry name" value="NHEJ_ligase_prk"/>
</dbReference>
<keyword evidence="18" id="KW-0233">DNA recombination</keyword>
<dbReference type="CDD" id="cd07906">
    <property type="entry name" value="Adenylation_DNA_ligase_LigD_LigC"/>
    <property type="match status" value="1"/>
</dbReference>
<keyword evidence="10" id="KW-0547">Nucleotide-binding</keyword>
<keyword evidence="13" id="KW-0269">Exonuclease</keyword>
<keyword evidence="21" id="KW-0511">Multifunctional enzyme</keyword>
<protein>
    <recommendedName>
        <fullName evidence="4">DNA ligase (ATP)</fullName>
        <ecNumber evidence="4">6.5.1.1</ecNumber>
    </recommendedName>
    <alternativeName>
        <fullName evidence="22">NHEJ DNA polymerase</fullName>
    </alternativeName>
</protein>